<keyword evidence="3" id="KW-1185">Reference proteome</keyword>
<dbReference type="SUPFAM" id="SSF52540">
    <property type="entry name" value="P-loop containing nucleoside triphosphate hydrolases"/>
    <property type="match status" value="1"/>
</dbReference>
<gene>
    <name evidence="2" type="ORF">IW245_005490</name>
</gene>
<evidence type="ECO:0000313" key="3">
    <source>
        <dbReference type="Proteomes" id="UP000622552"/>
    </source>
</evidence>
<dbReference type="GO" id="GO:0006261">
    <property type="term" value="P:DNA-templated DNA replication"/>
    <property type="evidence" value="ECO:0007669"/>
    <property type="project" value="TreeGrafter"/>
</dbReference>
<proteinExistence type="predicted"/>
<dbReference type="Gene3D" id="3.40.50.300">
    <property type="entry name" value="P-loop containing nucleotide triphosphate hydrolases"/>
    <property type="match status" value="1"/>
</dbReference>
<protein>
    <submittedName>
        <fullName evidence="2">DNA polymerase-3 subunit delta</fullName>
        <ecNumber evidence="2">2.7.7.7</ecNumber>
    </submittedName>
</protein>
<dbReference type="EC" id="2.7.7.7" evidence="2"/>
<comment type="caution">
    <text evidence="2">The sequence shown here is derived from an EMBL/GenBank/DDBJ whole genome shotgun (WGS) entry which is preliminary data.</text>
</comment>
<reference evidence="2" key="1">
    <citation type="submission" date="2020-11" db="EMBL/GenBank/DDBJ databases">
        <title>Sequencing the genomes of 1000 actinobacteria strains.</title>
        <authorList>
            <person name="Klenk H.-P."/>
        </authorList>
    </citation>
    <scope>NUCLEOTIDE SEQUENCE</scope>
    <source>
        <strain evidence="2">DSM 45356</strain>
    </source>
</reference>
<dbReference type="EMBL" id="JADOUF010000001">
    <property type="protein sequence ID" value="MBG6139296.1"/>
    <property type="molecule type" value="Genomic_DNA"/>
</dbReference>
<dbReference type="NCBIfam" id="TIGR00678">
    <property type="entry name" value="holB"/>
    <property type="match status" value="1"/>
</dbReference>
<dbReference type="GO" id="GO:0003887">
    <property type="term" value="F:DNA-directed DNA polymerase activity"/>
    <property type="evidence" value="ECO:0007669"/>
    <property type="project" value="UniProtKB-EC"/>
</dbReference>
<organism evidence="2 3">
    <name type="scientific">Longispora fulva</name>
    <dbReference type="NCBI Taxonomy" id="619741"/>
    <lineage>
        <taxon>Bacteria</taxon>
        <taxon>Bacillati</taxon>
        <taxon>Actinomycetota</taxon>
        <taxon>Actinomycetes</taxon>
        <taxon>Micromonosporales</taxon>
        <taxon>Micromonosporaceae</taxon>
        <taxon>Longispora</taxon>
    </lineage>
</organism>
<dbReference type="InterPro" id="IPR050238">
    <property type="entry name" value="DNA_Rep/Repair_Clamp_Loader"/>
</dbReference>
<dbReference type="RefSeq" id="WP_197005967.1">
    <property type="nucleotide sequence ID" value="NZ_BONS01000012.1"/>
</dbReference>
<dbReference type="GO" id="GO:0008408">
    <property type="term" value="F:3'-5' exonuclease activity"/>
    <property type="evidence" value="ECO:0007669"/>
    <property type="project" value="InterPro"/>
</dbReference>
<dbReference type="Proteomes" id="UP000622552">
    <property type="component" value="Unassembled WGS sequence"/>
</dbReference>
<feature type="domain" description="AAA+ ATPase" evidence="1">
    <location>
        <begin position="40"/>
        <end position="181"/>
    </location>
</feature>
<dbReference type="AlphaFoldDB" id="A0A8J7KML7"/>
<sequence length="396" mass="41647">MNGGVWSDLAGQDDAVATLRRAALAADAVVRGEQVPAGAMTHAWLFTGPPGSGRSVAARAFAAALQCPDGGCGVCPACHTVLGGTHADVRFVVPEGLSIAVSEMRALVLRAASSPTQGRWQVLLVEDADRLTEAAGNALLKAIEEPPPRTVFLLCTPSTHPDDISVTIRSRCRVVALGTPNIESIARVLVERDGISPPEAQWAAAAAQGHVGRARRLARDPEARARREQVLGLPRKLTNISAAFDAAATLIAASEAEAASSVAELSAKEKAELETALGAGGTGKGAAGAARGTAGILKDLERRQKSRATRAQRDALDRALMDLAGLYRDVLALTLRSPARPIHADRTDMTRAAAERWTPESTLRRLEAVLACREAIDANVKPRIAVESMMLSLWQG</sequence>
<keyword evidence="2" id="KW-0548">Nucleotidyltransferase</keyword>
<dbReference type="Pfam" id="PF13177">
    <property type="entry name" value="DNA_pol3_delta2"/>
    <property type="match status" value="1"/>
</dbReference>
<name>A0A8J7KML7_9ACTN</name>
<dbReference type="InterPro" id="IPR027417">
    <property type="entry name" value="P-loop_NTPase"/>
</dbReference>
<keyword evidence="2" id="KW-0808">Transferase</keyword>
<dbReference type="NCBIfam" id="NF005926">
    <property type="entry name" value="PRK07940.1"/>
    <property type="match status" value="1"/>
</dbReference>
<evidence type="ECO:0000313" key="2">
    <source>
        <dbReference type="EMBL" id="MBG6139296.1"/>
    </source>
</evidence>
<evidence type="ECO:0000259" key="1">
    <source>
        <dbReference type="SMART" id="SM00382"/>
    </source>
</evidence>
<dbReference type="InterPro" id="IPR003593">
    <property type="entry name" value="AAA+_ATPase"/>
</dbReference>
<dbReference type="InterPro" id="IPR004622">
    <property type="entry name" value="DNA_pol_HolB"/>
</dbReference>
<dbReference type="SMART" id="SM00382">
    <property type="entry name" value="AAA"/>
    <property type="match status" value="1"/>
</dbReference>
<accession>A0A8J7KML7</accession>
<dbReference type="PANTHER" id="PTHR11669">
    <property type="entry name" value="REPLICATION FACTOR C / DNA POLYMERASE III GAMMA-TAU SUBUNIT"/>
    <property type="match status" value="1"/>
</dbReference>
<dbReference type="PANTHER" id="PTHR11669:SF8">
    <property type="entry name" value="DNA POLYMERASE III SUBUNIT DELTA"/>
    <property type="match status" value="1"/>
</dbReference>